<dbReference type="Pfam" id="PF00437">
    <property type="entry name" value="T2SSE"/>
    <property type="match status" value="1"/>
</dbReference>
<dbReference type="InterPro" id="IPR027417">
    <property type="entry name" value="P-loop_NTPase"/>
</dbReference>
<dbReference type="AlphaFoldDB" id="A0A923S4I6"/>
<sequence>MAGIADKLDAALALLRGGMVFNVLAREGRQIEVETVIGGEVKIMSVREFSEAVHIEAVELSMPAEDLDVQRREQVETLDQKLTRADMAQFAAMVDPRWKDRIREGGIDGEVPEVRAAGNGVSMRANVYLFGGRGDLDPNIERADDLPGLIGATIRVVLPDAIPLKDLGLANEVVAMADETQGLILIVGPAGAGKSTTAVSYIDHLNTNRDGHIVTAEDPIEFIFREKRGRVSQREVGSNAESVERVLQDAMRNFAMAAFVGELRTAADKRAAFEAAQRGLLVVATGFANNAVDAIRSLVNDLPGRPEAVAASVARTLLGVTYQVKAPSLMDGQWVFVHESVAVRHRGDIQELIERSEWDALQKRLTEGGASGGVRSLNEALIPIIKDKRLDQQAATRCAYDRADLARKLREVSL</sequence>
<evidence type="ECO:0000313" key="3">
    <source>
        <dbReference type="EMBL" id="MBC5767644.1"/>
    </source>
</evidence>
<gene>
    <name evidence="3" type="primary">tadA</name>
    <name evidence="3" type="ORF">H8R02_24475</name>
</gene>
<protein>
    <submittedName>
        <fullName evidence="3">Flp pilus assembly complex ATPase component TadA</fullName>
    </submittedName>
</protein>
<feature type="domain" description="Bacterial type II secretion system protein E" evidence="2">
    <location>
        <begin position="155"/>
        <end position="313"/>
    </location>
</feature>
<organism evidence="3 4">
    <name type="scientific">Ramlibacter albus</name>
    <dbReference type="NCBI Taxonomy" id="2079448"/>
    <lineage>
        <taxon>Bacteria</taxon>
        <taxon>Pseudomonadati</taxon>
        <taxon>Pseudomonadota</taxon>
        <taxon>Betaproteobacteria</taxon>
        <taxon>Burkholderiales</taxon>
        <taxon>Comamonadaceae</taxon>
        <taxon>Ramlibacter</taxon>
    </lineage>
</organism>
<keyword evidence="4" id="KW-1185">Reference proteome</keyword>
<dbReference type="PANTHER" id="PTHR30486">
    <property type="entry name" value="TWITCHING MOTILITY PROTEIN PILT"/>
    <property type="match status" value="1"/>
</dbReference>
<comment type="similarity">
    <text evidence="1">Belongs to the GSP E family.</text>
</comment>
<dbReference type="RefSeq" id="WP_187084126.1">
    <property type="nucleotide sequence ID" value="NZ_JACORU010000011.1"/>
</dbReference>
<proteinExistence type="inferred from homology"/>
<dbReference type="InterPro" id="IPR050921">
    <property type="entry name" value="T4SS_GSP_E_ATPase"/>
</dbReference>
<reference evidence="3" key="1">
    <citation type="submission" date="2020-08" db="EMBL/GenBank/DDBJ databases">
        <title>Ramlibacter sp. GTP1 16S ribosomal RNA gene genome sequencing and assembly.</title>
        <authorList>
            <person name="Kang M."/>
        </authorList>
    </citation>
    <scope>NUCLEOTIDE SEQUENCE</scope>
    <source>
        <strain evidence="3">GTP1</strain>
    </source>
</reference>
<dbReference type="InterPro" id="IPR001482">
    <property type="entry name" value="T2SS/T4SS_dom"/>
</dbReference>
<evidence type="ECO:0000259" key="2">
    <source>
        <dbReference type="Pfam" id="PF00437"/>
    </source>
</evidence>
<dbReference type="GO" id="GO:0016887">
    <property type="term" value="F:ATP hydrolysis activity"/>
    <property type="evidence" value="ECO:0007669"/>
    <property type="project" value="InterPro"/>
</dbReference>
<dbReference type="Proteomes" id="UP000596827">
    <property type="component" value="Unassembled WGS sequence"/>
</dbReference>
<evidence type="ECO:0000313" key="4">
    <source>
        <dbReference type="Proteomes" id="UP000596827"/>
    </source>
</evidence>
<dbReference type="PANTHER" id="PTHR30486:SF6">
    <property type="entry name" value="TYPE IV PILUS RETRACTATION ATPASE PILT"/>
    <property type="match status" value="1"/>
</dbReference>
<comment type="caution">
    <text evidence="3">The sequence shown here is derived from an EMBL/GenBank/DDBJ whole genome shotgun (WGS) entry which is preliminary data.</text>
</comment>
<evidence type="ECO:0000256" key="1">
    <source>
        <dbReference type="ARBA" id="ARBA00006611"/>
    </source>
</evidence>
<name>A0A923S4I6_9BURK</name>
<dbReference type="SUPFAM" id="SSF52540">
    <property type="entry name" value="P-loop containing nucleoside triphosphate hydrolases"/>
    <property type="match status" value="1"/>
</dbReference>
<dbReference type="Gene3D" id="3.40.50.300">
    <property type="entry name" value="P-loop containing nucleotide triphosphate hydrolases"/>
    <property type="match status" value="1"/>
</dbReference>
<dbReference type="EMBL" id="JACORU010000011">
    <property type="protein sequence ID" value="MBC5767644.1"/>
    <property type="molecule type" value="Genomic_DNA"/>
</dbReference>
<accession>A0A923S4I6</accession>